<dbReference type="GO" id="GO:0008170">
    <property type="term" value="F:N-methyltransferase activity"/>
    <property type="evidence" value="ECO:0007669"/>
    <property type="project" value="InterPro"/>
</dbReference>
<dbReference type="GO" id="GO:0003677">
    <property type="term" value="F:DNA binding"/>
    <property type="evidence" value="ECO:0007669"/>
    <property type="project" value="InterPro"/>
</dbReference>
<reference evidence="6 7" key="1">
    <citation type="journal article" date="2017" name="ISME J.">
        <title>Potential for microbial H2 and metal transformations associated with novel bacteria and archaea in deep terrestrial subsurface sediments.</title>
        <authorList>
            <person name="Hernsdorf A.W."/>
            <person name="Amano Y."/>
            <person name="Miyakawa K."/>
            <person name="Ise K."/>
            <person name="Suzuki Y."/>
            <person name="Anantharaman K."/>
            <person name="Probst A."/>
            <person name="Burstein D."/>
            <person name="Thomas B.C."/>
            <person name="Banfield J.F."/>
        </authorList>
    </citation>
    <scope>NUCLEOTIDE SEQUENCE [LARGE SCALE GENOMIC DNA]</scope>
    <source>
        <strain evidence="6">HGW-Falkowbacteria-1</strain>
    </source>
</reference>
<dbReference type="EMBL" id="PHAI01000003">
    <property type="protein sequence ID" value="PKM91201.1"/>
    <property type="molecule type" value="Genomic_DNA"/>
</dbReference>
<sequence>MPKEIAKNGKDYSQLSKDDLIKIVEKLESRKKYGLIWDEEKVKEQFEKDAVNALPVLKEVKGKEIADKNGGPVNILIEGDNYHALSVLNFTHQGKIDFIYIDPPYNTGARDWKYNNDYVDDSDSFRHSKWLSFMDKRLRLAKNLLKDDGVICVTIDDYELPRLWMNMEEIFGHDNHLGTLVIRNNPKGRMTKRKLSLVHEYALFFGKTSESFVRKLPVAPEDKTHNYQKDEDGSWFLQVNLRKQGVDSGAVNKAGKLSDRYYPIYFDPKTGQVSSIKKLPVEILPIDPTGQKRIWRRSKDVIDQMCKIGDLWVKKQTTNGYQVYYKFRGGLEGQTPQSIWYDAEFSASEYGTSTLDKILGKREMFQYPKSPFAVMKSILSGTNDKDATILDFFAGSGTTGQAVLELNKQDGGGRRFILCTNNENNICDEVCYPRVKKVITGYKGAKDSDVKGLGGSLKYFKTKFVTDASNKDDFKIRITKECTEMLCLREGIFDEIKKTDDYRIFQQGDQTLAVYYSLDRKALSDLKKELNKINGNKVFYCFTLDPLGVDKSDFIGWNNVSLEPIPQKILDVYKQIYEY</sequence>
<gene>
    <name evidence="6" type="ORF">CVU82_04080</name>
</gene>
<dbReference type="AlphaFoldDB" id="A0A2N2E906"/>
<dbReference type="Proteomes" id="UP000233517">
    <property type="component" value="Unassembled WGS sequence"/>
</dbReference>
<evidence type="ECO:0000256" key="1">
    <source>
        <dbReference type="ARBA" id="ARBA00006594"/>
    </source>
</evidence>
<keyword evidence="4" id="KW-0949">S-adenosyl-L-methionine</keyword>
<proteinExistence type="inferred from homology"/>
<evidence type="ECO:0000256" key="3">
    <source>
        <dbReference type="ARBA" id="ARBA00022679"/>
    </source>
</evidence>
<dbReference type="PRINTS" id="PR00506">
    <property type="entry name" value="D21N6MTFRASE"/>
</dbReference>
<dbReference type="InterPro" id="IPR002295">
    <property type="entry name" value="N4/N6-MTase_EcoPI_Mod-like"/>
</dbReference>
<dbReference type="InterPro" id="IPR002052">
    <property type="entry name" value="DNA_methylase_N6_adenine_CS"/>
</dbReference>
<evidence type="ECO:0000313" key="6">
    <source>
        <dbReference type="EMBL" id="PKM91201.1"/>
    </source>
</evidence>
<dbReference type="InterPro" id="IPR029063">
    <property type="entry name" value="SAM-dependent_MTases_sf"/>
</dbReference>
<dbReference type="SUPFAM" id="SSF53335">
    <property type="entry name" value="S-adenosyl-L-methionine-dependent methyltransferases"/>
    <property type="match status" value="1"/>
</dbReference>
<keyword evidence="2" id="KW-0489">Methyltransferase</keyword>
<accession>A0A2N2E906</accession>
<comment type="caution">
    <text evidence="6">The sequence shown here is derived from an EMBL/GenBank/DDBJ whole genome shotgun (WGS) entry which is preliminary data.</text>
</comment>
<organism evidence="6 7">
    <name type="scientific">Candidatus Falkowbacteria bacterium HGW-Falkowbacteria-1</name>
    <dbReference type="NCBI Taxonomy" id="2013768"/>
    <lineage>
        <taxon>Bacteria</taxon>
        <taxon>Candidatus Falkowiibacteriota</taxon>
    </lineage>
</organism>
<keyword evidence="3" id="KW-0808">Transferase</keyword>
<evidence type="ECO:0000259" key="5">
    <source>
        <dbReference type="Pfam" id="PF01555"/>
    </source>
</evidence>
<dbReference type="PIRSF" id="PIRSF015855">
    <property type="entry name" value="TypeIII_Mtase_mKpnI"/>
    <property type="match status" value="1"/>
</dbReference>
<evidence type="ECO:0000256" key="2">
    <source>
        <dbReference type="ARBA" id="ARBA00022603"/>
    </source>
</evidence>
<dbReference type="Pfam" id="PF01555">
    <property type="entry name" value="N6_N4_Mtase"/>
    <property type="match status" value="1"/>
</dbReference>
<feature type="domain" description="DNA methylase N-4/N-6" evidence="5">
    <location>
        <begin position="96"/>
        <end position="422"/>
    </location>
</feature>
<protein>
    <recommendedName>
        <fullName evidence="5">DNA methylase N-4/N-6 domain-containing protein</fullName>
    </recommendedName>
</protein>
<evidence type="ECO:0000313" key="7">
    <source>
        <dbReference type="Proteomes" id="UP000233517"/>
    </source>
</evidence>
<dbReference type="InterPro" id="IPR002941">
    <property type="entry name" value="DNA_methylase_N4/N6"/>
</dbReference>
<name>A0A2N2E906_9BACT</name>
<comment type="similarity">
    <text evidence="1">Belongs to the N(4)/N(6)-methyltransferase family.</text>
</comment>
<dbReference type="GO" id="GO:0032259">
    <property type="term" value="P:methylation"/>
    <property type="evidence" value="ECO:0007669"/>
    <property type="project" value="UniProtKB-KW"/>
</dbReference>
<evidence type="ECO:0000256" key="4">
    <source>
        <dbReference type="ARBA" id="ARBA00022691"/>
    </source>
</evidence>
<dbReference type="PROSITE" id="PS00092">
    <property type="entry name" value="N6_MTASE"/>
    <property type="match status" value="1"/>
</dbReference>
<dbReference type="Gene3D" id="3.40.50.150">
    <property type="entry name" value="Vaccinia Virus protein VP39"/>
    <property type="match status" value="1"/>
</dbReference>